<name>A0A2H0LWJ4_9BACT</name>
<evidence type="ECO:0000313" key="2">
    <source>
        <dbReference type="Proteomes" id="UP000229641"/>
    </source>
</evidence>
<reference evidence="1 2" key="1">
    <citation type="submission" date="2017-09" db="EMBL/GenBank/DDBJ databases">
        <title>Depth-based differentiation of microbial function through sediment-hosted aquifers and enrichment of novel symbionts in the deep terrestrial subsurface.</title>
        <authorList>
            <person name="Probst A.J."/>
            <person name="Ladd B."/>
            <person name="Jarett J.K."/>
            <person name="Geller-Mcgrath D.E."/>
            <person name="Sieber C.M."/>
            <person name="Emerson J.B."/>
            <person name="Anantharaman K."/>
            <person name="Thomas B.C."/>
            <person name="Malmstrom R."/>
            <person name="Stieglmeier M."/>
            <person name="Klingl A."/>
            <person name="Woyke T."/>
            <person name="Ryan C.M."/>
            <person name="Banfield J.F."/>
        </authorList>
    </citation>
    <scope>NUCLEOTIDE SEQUENCE [LARGE SCALE GENOMIC DNA]</scope>
    <source>
        <strain evidence="1">CG11_big_fil_rev_8_21_14_0_20_42_13</strain>
    </source>
</reference>
<accession>A0A2H0LWJ4</accession>
<dbReference type="AlphaFoldDB" id="A0A2H0LWJ4"/>
<gene>
    <name evidence="1" type="ORF">COV72_06815</name>
</gene>
<proteinExistence type="predicted"/>
<protein>
    <submittedName>
        <fullName evidence="1">Uncharacterized protein</fullName>
    </submittedName>
</protein>
<dbReference type="EMBL" id="PCWA01000089">
    <property type="protein sequence ID" value="PIQ88768.1"/>
    <property type="molecule type" value="Genomic_DNA"/>
</dbReference>
<evidence type="ECO:0000313" key="1">
    <source>
        <dbReference type="EMBL" id="PIQ88768.1"/>
    </source>
</evidence>
<dbReference type="Proteomes" id="UP000229641">
    <property type="component" value="Unassembled WGS sequence"/>
</dbReference>
<sequence>MASILKLKRHNEKKEIDFELRYLKSLSVKQRFNLMRRKTKEIVDLLEKSGHRRAFKIVKRA</sequence>
<organism evidence="1 2">
    <name type="scientific">Candidatus Ghiorseimicrobium undicola</name>
    <dbReference type="NCBI Taxonomy" id="1974746"/>
    <lineage>
        <taxon>Bacteria</taxon>
        <taxon>Pseudomonadati</taxon>
        <taxon>Candidatus Omnitrophota</taxon>
        <taxon>Candidatus Ghiorseimicrobium</taxon>
    </lineage>
</organism>
<comment type="caution">
    <text evidence="1">The sequence shown here is derived from an EMBL/GenBank/DDBJ whole genome shotgun (WGS) entry which is preliminary data.</text>
</comment>